<feature type="domain" description="D-galactarate/Altronate dehydratase C-terminal" evidence="4">
    <location>
        <begin position="104"/>
        <end position="341"/>
    </location>
</feature>
<keyword evidence="2" id="KW-0456">Lyase</keyword>
<sequence>QVIGTVAIPHECGCEVTSQLEIPTRTLIGTGCHPNVAAALLISLGCETLDCEYVVNEISKSKKPVELINMQELGGTIKATEKGVRIAQKMVQDTSQIEMNPNEVSALVVGLKCGGSDLTSGLAANPAVGVASDMIVNMGGTVFMGETPEIMGAEHLLVKRSANENVAKRIYEIIDWWEQRAKNEGVRFHLITTGNIEGGLTTIEEKSLGAIYKAGSSEIQGVIDYAERPKDKGLFIMNTTGDDINSNTGMLGGGAHIILFTTGRGSPVGTPIAPVIKITGNPHTYEKMIDNMDINAGTIIEGKESIEQVGIRIFNEIVNVASGKNTKSEELGHNEFAIFRDRGHAY</sequence>
<protein>
    <submittedName>
        <fullName evidence="5">Uncharacterized protein</fullName>
    </submittedName>
</protein>
<dbReference type="GO" id="GO:0016829">
    <property type="term" value="F:lyase activity"/>
    <property type="evidence" value="ECO:0007669"/>
    <property type="project" value="UniProtKB-KW"/>
</dbReference>
<feature type="domain" description="D-galactarate/Altronate dehydratase second" evidence="3">
    <location>
        <begin position="4"/>
        <end position="93"/>
    </location>
</feature>
<gene>
    <name evidence="5" type="ORF">S01H1_15161</name>
</gene>
<evidence type="ECO:0000259" key="3">
    <source>
        <dbReference type="Pfam" id="PF04295"/>
    </source>
</evidence>
<comment type="caution">
    <text evidence="5">The sequence shown here is derived from an EMBL/GenBank/DDBJ whole genome shotgun (WGS) entry which is preliminary data.</text>
</comment>
<evidence type="ECO:0000259" key="4">
    <source>
        <dbReference type="Pfam" id="PF20629"/>
    </source>
</evidence>
<comment type="similarity">
    <text evidence="1">Belongs to the UxaA family.</text>
</comment>
<dbReference type="Pfam" id="PF20629">
    <property type="entry name" value="GD_AH_C"/>
    <property type="match status" value="1"/>
</dbReference>
<evidence type="ECO:0000256" key="1">
    <source>
        <dbReference type="ARBA" id="ARBA00010986"/>
    </source>
</evidence>
<evidence type="ECO:0000313" key="5">
    <source>
        <dbReference type="EMBL" id="GAF71129.1"/>
    </source>
</evidence>
<accession>X0RQJ4</accession>
<dbReference type="EMBL" id="BARS01007914">
    <property type="protein sequence ID" value="GAF71129.1"/>
    <property type="molecule type" value="Genomic_DNA"/>
</dbReference>
<dbReference type="InterPro" id="IPR007392">
    <property type="entry name" value="GD_AH_second"/>
</dbReference>
<dbReference type="Pfam" id="PF04295">
    <property type="entry name" value="GD_AH_second"/>
    <property type="match status" value="1"/>
</dbReference>
<dbReference type="InterPro" id="IPR052172">
    <property type="entry name" value="UxaA_altronate/galactarate_dh"/>
</dbReference>
<organism evidence="5">
    <name type="scientific">marine sediment metagenome</name>
    <dbReference type="NCBI Taxonomy" id="412755"/>
    <lineage>
        <taxon>unclassified sequences</taxon>
        <taxon>metagenomes</taxon>
        <taxon>ecological metagenomes</taxon>
    </lineage>
</organism>
<dbReference type="PANTHER" id="PTHR30536">
    <property type="entry name" value="ALTRONATE/GALACTARATE DEHYDRATASE"/>
    <property type="match status" value="1"/>
</dbReference>
<evidence type="ECO:0000256" key="2">
    <source>
        <dbReference type="ARBA" id="ARBA00023239"/>
    </source>
</evidence>
<dbReference type="AlphaFoldDB" id="X0RQJ4"/>
<dbReference type="GO" id="GO:0019698">
    <property type="term" value="P:D-galacturonate catabolic process"/>
    <property type="evidence" value="ECO:0007669"/>
    <property type="project" value="TreeGrafter"/>
</dbReference>
<reference evidence="5" key="1">
    <citation type="journal article" date="2014" name="Front. Microbiol.">
        <title>High frequency of phylogenetically diverse reductive dehalogenase-homologous genes in deep subseafloor sedimentary metagenomes.</title>
        <authorList>
            <person name="Kawai M."/>
            <person name="Futagami T."/>
            <person name="Toyoda A."/>
            <person name="Takaki Y."/>
            <person name="Nishi S."/>
            <person name="Hori S."/>
            <person name="Arai W."/>
            <person name="Tsubouchi T."/>
            <person name="Morono Y."/>
            <person name="Uchiyama I."/>
            <person name="Ito T."/>
            <person name="Fujiyama A."/>
            <person name="Inagaki F."/>
            <person name="Takami H."/>
        </authorList>
    </citation>
    <scope>NUCLEOTIDE SEQUENCE</scope>
    <source>
        <strain evidence="5">Expedition CK06-06</strain>
    </source>
</reference>
<name>X0RQJ4_9ZZZZ</name>
<dbReference type="PANTHER" id="PTHR30536:SF5">
    <property type="entry name" value="ALTRONATE DEHYDRATASE"/>
    <property type="match status" value="1"/>
</dbReference>
<proteinExistence type="inferred from homology"/>
<feature type="non-terminal residue" evidence="5">
    <location>
        <position position="1"/>
    </location>
</feature>
<dbReference type="InterPro" id="IPR048332">
    <property type="entry name" value="GD_AH_C"/>
</dbReference>